<dbReference type="Pfam" id="PF00433">
    <property type="entry name" value="Pkinase_C"/>
    <property type="match status" value="1"/>
</dbReference>
<dbReference type="AlphaFoldDB" id="A0A8C6GAY7"/>
<evidence type="ECO:0000256" key="6">
    <source>
        <dbReference type="ARBA" id="ARBA00022737"/>
    </source>
</evidence>
<evidence type="ECO:0000256" key="3">
    <source>
        <dbReference type="ARBA" id="ARBA00022527"/>
    </source>
</evidence>
<keyword evidence="7 12" id="KW-0547">Nucleotide-binding</keyword>
<dbReference type="FunFam" id="1.10.510.10:FF:000041">
    <property type="entry name" value="Ribosomal protein S6 kinase"/>
    <property type="match status" value="1"/>
</dbReference>
<evidence type="ECO:0000313" key="20">
    <source>
        <dbReference type="Proteomes" id="UP000694415"/>
    </source>
</evidence>
<dbReference type="GO" id="GO:0045835">
    <property type="term" value="P:negative regulation of meiotic nuclear division"/>
    <property type="evidence" value="ECO:0007669"/>
    <property type="project" value="Ensembl"/>
</dbReference>
<dbReference type="InterPro" id="IPR008271">
    <property type="entry name" value="Ser/Thr_kinase_AS"/>
</dbReference>
<accession>A0A8C6GAY7</accession>
<comment type="cofactor">
    <cofactor evidence="1 12">
        <name>Mg(2+)</name>
        <dbReference type="ChEBI" id="CHEBI:18420"/>
    </cofactor>
</comment>
<dbReference type="Gene3D" id="1.10.510.10">
    <property type="entry name" value="Transferase(Phosphotransferase) domain 1"/>
    <property type="match status" value="2"/>
</dbReference>
<dbReference type="GO" id="GO:0005737">
    <property type="term" value="C:cytoplasm"/>
    <property type="evidence" value="ECO:0007669"/>
    <property type="project" value="Ensembl"/>
</dbReference>
<feature type="region of interest" description="Disordered" evidence="16">
    <location>
        <begin position="695"/>
        <end position="727"/>
    </location>
</feature>
<feature type="domain" description="Protein kinase" evidence="17">
    <location>
        <begin position="415"/>
        <end position="672"/>
    </location>
</feature>
<dbReference type="FunFam" id="3.30.200.20:FF:000121">
    <property type="entry name" value="Ribosomal protein S6 kinase"/>
    <property type="match status" value="1"/>
</dbReference>
<dbReference type="GO" id="GO:0004712">
    <property type="term" value="F:protein serine/threonine/tyrosine kinase activity"/>
    <property type="evidence" value="ECO:0007669"/>
    <property type="project" value="Ensembl"/>
</dbReference>
<reference evidence="19" key="1">
    <citation type="submission" date="2025-08" db="UniProtKB">
        <authorList>
            <consortium name="Ensembl"/>
        </authorList>
    </citation>
    <scope>IDENTIFICATION</scope>
</reference>
<dbReference type="GeneTree" id="ENSGT00940000159956"/>
<dbReference type="InterPro" id="IPR011009">
    <property type="entry name" value="Kinase-like_dom_sf"/>
</dbReference>
<dbReference type="GO" id="GO:0060047">
    <property type="term" value="P:heart contraction"/>
    <property type="evidence" value="ECO:0007669"/>
    <property type="project" value="Ensembl"/>
</dbReference>
<dbReference type="Gene3D" id="3.30.200.20">
    <property type="entry name" value="Phosphorylase Kinase, domain 1"/>
    <property type="match status" value="2"/>
</dbReference>
<dbReference type="GO" id="GO:0035556">
    <property type="term" value="P:intracellular signal transduction"/>
    <property type="evidence" value="ECO:0007669"/>
    <property type="project" value="InterPro"/>
</dbReference>
<dbReference type="PIRSF" id="PIRSF000606">
    <property type="entry name" value="Ribsml_S6_kin_2"/>
    <property type="match status" value="1"/>
</dbReference>
<evidence type="ECO:0000256" key="4">
    <source>
        <dbReference type="ARBA" id="ARBA00022553"/>
    </source>
</evidence>
<dbReference type="InterPro" id="IPR041906">
    <property type="entry name" value="RSK_N"/>
</dbReference>
<dbReference type="SMART" id="SM00220">
    <property type="entry name" value="S_TKc"/>
    <property type="match status" value="2"/>
</dbReference>
<feature type="domain" description="AGC-kinase C-terminal" evidence="18">
    <location>
        <begin position="319"/>
        <end position="388"/>
    </location>
</feature>
<dbReference type="SMART" id="SM00133">
    <property type="entry name" value="S_TK_X"/>
    <property type="match status" value="1"/>
</dbReference>
<proteinExistence type="inferred from homology"/>
<dbReference type="InterPro" id="IPR000961">
    <property type="entry name" value="AGC-kinase_C"/>
</dbReference>
<dbReference type="PROSITE" id="PS00108">
    <property type="entry name" value="PROTEIN_KINASE_ST"/>
    <property type="match status" value="2"/>
</dbReference>
<dbReference type="GO" id="GO:0001556">
    <property type="term" value="P:oocyte maturation"/>
    <property type="evidence" value="ECO:0007669"/>
    <property type="project" value="Ensembl"/>
</dbReference>
<dbReference type="PROSITE" id="PS50011">
    <property type="entry name" value="PROTEIN_KINASE_DOM"/>
    <property type="match status" value="2"/>
</dbReference>
<comment type="similarity">
    <text evidence="2 12">Belongs to the protein kinase superfamily. AGC Ser/Thr protein kinase family. S6 kinase subfamily.</text>
</comment>
<dbReference type="GO" id="GO:0000287">
    <property type="term" value="F:magnesium ion binding"/>
    <property type="evidence" value="ECO:0007669"/>
    <property type="project" value="InterPro"/>
</dbReference>
<dbReference type="PANTHER" id="PTHR24351">
    <property type="entry name" value="RIBOSOMAL PROTEIN S6 KINASE"/>
    <property type="match status" value="1"/>
</dbReference>
<keyword evidence="5 12" id="KW-0808">Transferase</keyword>
<dbReference type="GO" id="GO:0010659">
    <property type="term" value="P:cardiac muscle cell apoptotic process"/>
    <property type="evidence" value="ECO:0007669"/>
    <property type="project" value="Ensembl"/>
</dbReference>
<dbReference type="GO" id="GO:0071322">
    <property type="term" value="P:cellular response to carbohydrate stimulus"/>
    <property type="evidence" value="ECO:0007669"/>
    <property type="project" value="Ensembl"/>
</dbReference>
<dbReference type="InterPro" id="IPR017892">
    <property type="entry name" value="Pkinase_C"/>
</dbReference>
<dbReference type="InterPro" id="IPR016239">
    <property type="entry name" value="Ribosomal_S6_kinase_II"/>
</dbReference>
<dbReference type="GO" id="GO:0007507">
    <property type="term" value="P:heart development"/>
    <property type="evidence" value="ECO:0007669"/>
    <property type="project" value="Ensembl"/>
</dbReference>
<dbReference type="GO" id="GO:0005654">
    <property type="term" value="C:nucleoplasm"/>
    <property type="evidence" value="ECO:0007669"/>
    <property type="project" value="Ensembl"/>
</dbReference>
<evidence type="ECO:0000259" key="18">
    <source>
        <dbReference type="PROSITE" id="PS51285"/>
    </source>
</evidence>
<feature type="domain" description="Protein kinase" evidence="17">
    <location>
        <begin position="59"/>
        <end position="318"/>
    </location>
</feature>
<dbReference type="PROSITE" id="PS51285">
    <property type="entry name" value="AGC_KINASE_CTER"/>
    <property type="match status" value="1"/>
</dbReference>
<feature type="active site" description="Proton acceptor" evidence="13">
    <location>
        <position position="184"/>
    </location>
</feature>
<dbReference type="GO" id="GO:0043065">
    <property type="term" value="P:positive regulation of apoptotic process"/>
    <property type="evidence" value="ECO:0007669"/>
    <property type="project" value="Ensembl"/>
</dbReference>
<feature type="binding site" evidence="14">
    <location>
        <begin position="65"/>
        <end position="73"/>
    </location>
    <ligand>
        <name>ATP</name>
        <dbReference type="ChEBI" id="CHEBI:30616"/>
    </ligand>
</feature>
<feature type="binding site" evidence="14 15">
    <location>
        <position position="91"/>
    </location>
    <ligand>
        <name>ATP</name>
        <dbReference type="ChEBI" id="CHEBI:30616"/>
    </ligand>
</feature>
<dbReference type="Ensembl" id="ENSMSIT00000004168.1">
    <property type="protein sequence ID" value="ENSMSIP00000003292.1"/>
    <property type="gene ID" value="ENSMSIG00000003062.1"/>
</dbReference>
<keyword evidence="3 12" id="KW-0723">Serine/threonine-protein kinase</keyword>
<evidence type="ECO:0000256" key="7">
    <source>
        <dbReference type="ARBA" id="ARBA00022741"/>
    </source>
</evidence>
<reference evidence="19" key="2">
    <citation type="submission" date="2025-09" db="UniProtKB">
        <authorList>
            <consortium name="Ensembl"/>
        </authorList>
    </citation>
    <scope>IDENTIFICATION</scope>
</reference>
<dbReference type="EC" id="2.7.11.1" evidence="12"/>
<dbReference type="FunFam" id="3.30.200.20:FF:000013">
    <property type="entry name" value="Ribosomal protein S6 kinase"/>
    <property type="match status" value="1"/>
</dbReference>
<evidence type="ECO:0000256" key="14">
    <source>
        <dbReference type="PIRSR" id="PIRSR000606-51"/>
    </source>
</evidence>
<dbReference type="CDD" id="cd05582">
    <property type="entry name" value="STKc_RSK_N"/>
    <property type="match status" value="1"/>
</dbReference>
<dbReference type="GO" id="GO:0002035">
    <property type="term" value="P:brain renin-angiotensin system"/>
    <property type="evidence" value="ECO:0007669"/>
    <property type="project" value="Ensembl"/>
</dbReference>
<evidence type="ECO:0000256" key="13">
    <source>
        <dbReference type="PIRSR" id="PIRSR000606-50"/>
    </source>
</evidence>
<keyword evidence="9 12" id="KW-0067">ATP-binding</keyword>
<evidence type="ECO:0000256" key="5">
    <source>
        <dbReference type="ARBA" id="ARBA00022679"/>
    </source>
</evidence>
<organism evidence="19 20">
    <name type="scientific">Mus spicilegus</name>
    <name type="common">Mound-building mouse</name>
    <dbReference type="NCBI Taxonomy" id="10103"/>
    <lineage>
        <taxon>Eukaryota</taxon>
        <taxon>Metazoa</taxon>
        <taxon>Chordata</taxon>
        <taxon>Craniata</taxon>
        <taxon>Vertebrata</taxon>
        <taxon>Euteleostomi</taxon>
        <taxon>Mammalia</taxon>
        <taxon>Eutheria</taxon>
        <taxon>Euarchontoglires</taxon>
        <taxon>Glires</taxon>
        <taxon>Rodentia</taxon>
        <taxon>Myomorpha</taxon>
        <taxon>Muroidea</taxon>
        <taxon>Muridae</taxon>
        <taxon>Murinae</taxon>
        <taxon>Mus</taxon>
        <taxon>Mus</taxon>
    </lineage>
</organism>
<comment type="catalytic activity">
    <reaction evidence="11 12">
        <text>L-seryl-[protein] + ATP = O-phospho-L-seryl-[protein] + ADP + H(+)</text>
        <dbReference type="Rhea" id="RHEA:17989"/>
        <dbReference type="Rhea" id="RHEA-COMP:9863"/>
        <dbReference type="Rhea" id="RHEA-COMP:11604"/>
        <dbReference type="ChEBI" id="CHEBI:15378"/>
        <dbReference type="ChEBI" id="CHEBI:29999"/>
        <dbReference type="ChEBI" id="CHEBI:30616"/>
        <dbReference type="ChEBI" id="CHEBI:83421"/>
        <dbReference type="ChEBI" id="CHEBI:456216"/>
        <dbReference type="EC" id="2.7.11.1"/>
    </reaction>
</comment>
<dbReference type="Proteomes" id="UP000694415">
    <property type="component" value="Unplaced"/>
</dbReference>
<comment type="catalytic activity">
    <reaction evidence="10 12">
        <text>L-threonyl-[protein] + ATP = O-phospho-L-threonyl-[protein] + ADP + H(+)</text>
        <dbReference type="Rhea" id="RHEA:46608"/>
        <dbReference type="Rhea" id="RHEA-COMP:11060"/>
        <dbReference type="Rhea" id="RHEA-COMP:11605"/>
        <dbReference type="ChEBI" id="CHEBI:15378"/>
        <dbReference type="ChEBI" id="CHEBI:30013"/>
        <dbReference type="ChEBI" id="CHEBI:30616"/>
        <dbReference type="ChEBI" id="CHEBI:61977"/>
        <dbReference type="ChEBI" id="CHEBI:456216"/>
        <dbReference type="EC" id="2.7.11.1"/>
    </reaction>
</comment>
<dbReference type="GO" id="GO:0010628">
    <property type="term" value="P:positive regulation of gene expression"/>
    <property type="evidence" value="ECO:0007669"/>
    <property type="project" value="Ensembl"/>
</dbReference>
<evidence type="ECO:0000256" key="9">
    <source>
        <dbReference type="ARBA" id="ARBA00022840"/>
    </source>
</evidence>
<feature type="binding site" evidence="14">
    <location>
        <begin position="421"/>
        <end position="429"/>
    </location>
    <ligand>
        <name>ATP</name>
        <dbReference type="ChEBI" id="CHEBI:30616"/>
    </ligand>
</feature>
<feature type="compositionally biased region" description="Gly residues" evidence="16">
    <location>
        <begin position="715"/>
        <end position="727"/>
    </location>
</feature>
<evidence type="ECO:0000256" key="15">
    <source>
        <dbReference type="PROSITE-ProRule" id="PRU10141"/>
    </source>
</evidence>
<evidence type="ECO:0000256" key="8">
    <source>
        <dbReference type="ARBA" id="ARBA00022777"/>
    </source>
</evidence>
<dbReference type="GO" id="GO:0005524">
    <property type="term" value="F:ATP binding"/>
    <property type="evidence" value="ECO:0007669"/>
    <property type="project" value="UniProtKB-UniRule"/>
</dbReference>
<evidence type="ECO:0000256" key="1">
    <source>
        <dbReference type="ARBA" id="ARBA00001946"/>
    </source>
</evidence>
<evidence type="ECO:0000313" key="19">
    <source>
        <dbReference type="Ensembl" id="ENSMSIP00000003292.1"/>
    </source>
</evidence>
<feature type="binding site" evidence="14 15">
    <location>
        <position position="444"/>
    </location>
    <ligand>
        <name>ATP</name>
        <dbReference type="ChEBI" id="CHEBI:30616"/>
    </ligand>
</feature>
<protein>
    <recommendedName>
        <fullName evidence="12">Ribosomal protein S6 kinase</fullName>
        <ecNumber evidence="12">2.7.11.1</ecNumber>
    </recommendedName>
</protein>
<evidence type="ECO:0000256" key="10">
    <source>
        <dbReference type="ARBA" id="ARBA00047899"/>
    </source>
</evidence>
<dbReference type="Pfam" id="PF00069">
    <property type="entry name" value="Pkinase"/>
    <property type="match status" value="2"/>
</dbReference>
<evidence type="ECO:0000259" key="17">
    <source>
        <dbReference type="PROSITE" id="PS50011"/>
    </source>
</evidence>
<evidence type="ECO:0000256" key="16">
    <source>
        <dbReference type="SAM" id="MobiDB-lite"/>
    </source>
</evidence>
<dbReference type="InterPro" id="IPR000719">
    <property type="entry name" value="Prot_kinase_dom"/>
</dbReference>
<dbReference type="GO" id="GO:0004711">
    <property type="term" value="F:ribosomal protein S6 kinase activity"/>
    <property type="evidence" value="ECO:0007669"/>
    <property type="project" value="Ensembl"/>
</dbReference>
<dbReference type="GO" id="GO:0070613">
    <property type="term" value="P:regulation of protein processing"/>
    <property type="evidence" value="ECO:0007669"/>
    <property type="project" value="Ensembl"/>
</dbReference>
<dbReference type="PROSITE" id="PS00107">
    <property type="entry name" value="PROTEIN_KINASE_ATP"/>
    <property type="match status" value="2"/>
</dbReference>
<dbReference type="InterPro" id="IPR017441">
    <property type="entry name" value="Protein_kinase_ATP_BS"/>
</dbReference>
<dbReference type="GO" id="GO:0008285">
    <property type="term" value="P:negative regulation of cell population proliferation"/>
    <property type="evidence" value="ECO:0007669"/>
    <property type="project" value="Ensembl"/>
</dbReference>
<keyword evidence="8 12" id="KW-0418">Kinase</keyword>
<keyword evidence="4" id="KW-0597">Phosphoprotein</keyword>
<keyword evidence="6" id="KW-0677">Repeat</keyword>
<dbReference type="FunFam" id="1.10.510.10:FF:000010">
    <property type="entry name" value="Ribosomal protein S6 kinase"/>
    <property type="match status" value="1"/>
</dbReference>
<keyword evidence="20" id="KW-1185">Reference proteome</keyword>
<evidence type="ECO:0000256" key="11">
    <source>
        <dbReference type="ARBA" id="ARBA00048679"/>
    </source>
</evidence>
<dbReference type="SUPFAM" id="SSF56112">
    <property type="entry name" value="Protein kinase-like (PK-like)"/>
    <property type="match status" value="2"/>
</dbReference>
<name>A0A8C6GAY7_MUSSI</name>
<feature type="active site" description="Proton acceptor" evidence="13">
    <location>
        <position position="532"/>
    </location>
</feature>
<dbReference type="GO" id="GO:0072687">
    <property type="term" value="C:meiotic spindle"/>
    <property type="evidence" value="ECO:0007669"/>
    <property type="project" value="Ensembl"/>
</dbReference>
<evidence type="ECO:0000256" key="12">
    <source>
        <dbReference type="PIRNR" id="PIRNR000606"/>
    </source>
</evidence>
<evidence type="ECO:0000256" key="2">
    <source>
        <dbReference type="ARBA" id="ARBA00009804"/>
    </source>
</evidence>
<sequence length="727" mass="81830">MELSMKKFTVRRFFSVYLRKKSRSKSSSLSRLEEEGIVKEIDISNHVKEGFEKADPSQFELLKVLGQGSYGKVFLVRKVTGSDAGQLYAMKVLKKATLKVRDRVRSKMERDILAEVNHPFIVKLHYAFQTEGKLYLILDFLRGGDLFTRLSKEVMFTEEDVKFYLAELALALDHLHGLGIIYRDLKPENILLDEEGHIKITDFGLSKEATDHDKRAYSFCGTIEYMAPEVVNRRGHTQSADWWSFGVLMFEMLTGSLPFQGKDRKETMALILKAKLGMPQFLSAEAQSLLRALFKRNPCNRLGAGVDGVEEIKRHPFFVTIDWNKLYRKEIKPPFKPAVGRPEDTFHFDPEFTARTPTDSPGVPPSANAHHLFRGFSFVASSLVQEPSQQDVPKAPIHPIVQQLHGNNIHFTDGYEIKEDIGVGSYSVCKRCVHKATDAEYAVKIIDKSKRDPSEEIEILLRYGQHPNIITLKDVYDDGKYVYLVMELMRGGELLDRILRQRCFSEREASDVLYTIARTMDYLHSQGVVHRDLKPSNILYMDESGNPESIRICDFGFAKQLRAENGLLMTPCYTANFVAPEVLKRQGYDAACDVWSLGILLYTMLAGFTPFANGPDDTPEEILARIGSGKYALSGGNWDSISDAAKDVVSKMLHVDPQQRLTAVQVLKHPWIVNREYLSQNQLSRQDVHLVKVPLGQSPESGHGAPGASKAVPQHGGGGGGGGREKL</sequence>